<feature type="domain" description="DUF5899" evidence="1">
    <location>
        <begin position="198"/>
        <end position="310"/>
    </location>
</feature>
<sequence>MELYAGAVLNGVGYALNKDRDTLKKTETGVNPRQLPSMQNVYKSKYYDTTRADEFDRATIKWQESQSPFETGVVPKPAYADMFASPFGDNQIINSPMAVPQVANKAKIRTLAGKEVEPEQFFHNNMQPYIRGAVKQNTDTFANQTLLNNYTGRGDTIQHKKEVECFFEPTSQYGNACGFMSNPNDYERQHIFNPKARKNDFPIQQIHVGPGLGLGYTTEGAGGYQQANTVDFIMPKNVDQLRVGTNPRIEYKLPVPATGQGVGRRGIMGEFAKNKPDTYFEQSPDMWLKTTGAQMKASMQPKQEMKPTSRVDTHIAYQGPTQASGNMPGIGDEDDYGLDSVLVYDNNRQDTGQDSILNNLKSTVNAVIAPLLDFFRHNPKEYTLDASRVYGNLQAQIPDKATLYDPVNNIIKTTNKETLIHDTNISNLKGPDKITAAVMDTQKPTVRETTPIVDTTRQMTSHTYRVQLYNVDEVARTTVRETTDQSPDMLGFISGVVTDSTGAYSVIDVDMRNTNRQFSNDYEYEGIAGSKSDFRETSQDAERNADIDATKDTLNRAAGNTPNGAGAFTSLAPEKIDMQTKKLNSDSLSEREVGNITRIAQSSEMDNGACAITKIGNNYLNANVDRLDPVTLNSLKSNPYSLSINPIGV</sequence>
<evidence type="ECO:0000313" key="2">
    <source>
        <dbReference type="EMBL" id="QHU20849.1"/>
    </source>
</evidence>
<evidence type="ECO:0000259" key="1">
    <source>
        <dbReference type="Pfam" id="PF19251"/>
    </source>
</evidence>
<organism evidence="2">
    <name type="scientific">viral metagenome</name>
    <dbReference type="NCBI Taxonomy" id="1070528"/>
    <lineage>
        <taxon>unclassified sequences</taxon>
        <taxon>metagenomes</taxon>
        <taxon>organismal metagenomes</taxon>
    </lineage>
</organism>
<name>A0A6C0KTB8_9ZZZZ</name>
<dbReference type="InterPro" id="IPR045418">
    <property type="entry name" value="P2_DUF5899"/>
</dbReference>
<dbReference type="Pfam" id="PF19251">
    <property type="entry name" value="DUF5899"/>
    <property type="match status" value="1"/>
</dbReference>
<protein>
    <recommendedName>
        <fullName evidence="1">DUF5899 domain-containing protein</fullName>
    </recommendedName>
</protein>
<reference evidence="2" key="1">
    <citation type="journal article" date="2020" name="Nature">
        <title>Giant virus diversity and host interactions through global metagenomics.</title>
        <authorList>
            <person name="Schulz F."/>
            <person name="Roux S."/>
            <person name="Paez-Espino D."/>
            <person name="Jungbluth S."/>
            <person name="Walsh D.A."/>
            <person name="Denef V.J."/>
            <person name="McMahon K.D."/>
            <person name="Konstantinidis K.T."/>
            <person name="Eloe-Fadrosh E.A."/>
            <person name="Kyrpides N.C."/>
            <person name="Woyke T."/>
        </authorList>
    </citation>
    <scope>NUCLEOTIDE SEQUENCE</scope>
    <source>
        <strain evidence="2">GVMAG-S-3300013094-100</strain>
    </source>
</reference>
<dbReference type="EMBL" id="MN740975">
    <property type="protein sequence ID" value="QHU20849.1"/>
    <property type="molecule type" value="Genomic_DNA"/>
</dbReference>
<proteinExistence type="predicted"/>
<dbReference type="AlphaFoldDB" id="A0A6C0KTB8"/>
<accession>A0A6C0KTB8</accession>